<evidence type="ECO:0000313" key="2">
    <source>
        <dbReference type="Proteomes" id="UP000321570"/>
    </source>
</evidence>
<evidence type="ECO:0000313" key="1">
    <source>
        <dbReference type="EMBL" id="VUZ39018.1"/>
    </source>
</evidence>
<organism evidence="1 2">
    <name type="scientific">Hymenolepis diminuta</name>
    <name type="common">Rat tapeworm</name>
    <dbReference type="NCBI Taxonomy" id="6216"/>
    <lineage>
        <taxon>Eukaryota</taxon>
        <taxon>Metazoa</taxon>
        <taxon>Spiralia</taxon>
        <taxon>Lophotrochozoa</taxon>
        <taxon>Platyhelminthes</taxon>
        <taxon>Cestoda</taxon>
        <taxon>Eucestoda</taxon>
        <taxon>Cyclophyllidea</taxon>
        <taxon>Hymenolepididae</taxon>
        <taxon>Hymenolepis</taxon>
    </lineage>
</organism>
<accession>A0A564XWV0</accession>
<proteinExistence type="predicted"/>
<dbReference type="Proteomes" id="UP000321570">
    <property type="component" value="Unassembled WGS sequence"/>
</dbReference>
<dbReference type="AlphaFoldDB" id="A0A564XWV0"/>
<gene>
    <name evidence="1" type="ORF">WMSIL1_LOCUS368</name>
</gene>
<reference evidence="1 2" key="1">
    <citation type="submission" date="2019-07" db="EMBL/GenBank/DDBJ databases">
        <authorList>
            <person name="Jastrzebski P J."/>
            <person name="Paukszto L."/>
            <person name="Jastrzebski P J."/>
        </authorList>
    </citation>
    <scope>NUCLEOTIDE SEQUENCE [LARGE SCALE GENOMIC DNA]</scope>
    <source>
        <strain evidence="1 2">WMS-il1</strain>
    </source>
</reference>
<sequence length="201" mass="22702">MEAIPSVPLAIRTGVKDDLNYLAVEMVFGVPWKSLATFYPLPTILFGQALLIFTSTDLKTCSHIFPCHEAVREPLQPTYDASFSVLQEVEKAFTLLQNGKESVVFMDHVKPAYPGKPITESATSVFHPKPLVKKAEKLRPFTRRGNSHCREQSEINLLLRFCVIGGVLESGNRDHLNYFFVQVIINSQYFCSNELLFLYTA</sequence>
<dbReference type="EMBL" id="CABIJS010000011">
    <property type="protein sequence ID" value="VUZ39018.1"/>
    <property type="molecule type" value="Genomic_DNA"/>
</dbReference>
<dbReference type="PANTHER" id="PTHR38681">
    <property type="entry name" value="RETROVIRUS-RELATED POL POLYPROTEIN FROM TRANSPOSON 412-LIKE PROTEIN-RELATED"/>
    <property type="match status" value="1"/>
</dbReference>
<dbReference type="PANTHER" id="PTHR38681:SF1">
    <property type="entry name" value="RETROVIRUS-RELATED POL POLYPROTEIN FROM TRANSPOSON 412-LIKE PROTEIN"/>
    <property type="match status" value="1"/>
</dbReference>
<name>A0A564XWV0_HYMDI</name>
<keyword evidence="2" id="KW-1185">Reference proteome</keyword>
<protein>
    <submittedName>
        <fullName evidence="1">Uncharacterized protein</fullName>
    </submittedName>
</protein>